<dbReference type="RefSeq" id="WP_142853852.1">
    <property type="nucleotide sequence ID" value="NZ_FXWW01000003.1"/>
</dbReference>
<sequence>MRIRVNQFVEFAYGDKRRDKAKVKSIITELEDQYDIAKDRYRKFRDAMRAFESKKLSEKSFLDLYKSVSANKSAGYEVLSRNYLALKEDHGLIWEGHKRVEAEISDLKISTAWYLRTEASNQRRIICLHFGKEQLPRKKERGLLTVLQMAEPESAGVGILSIQPGTLTAVTRLDHTEAEYLRKRAAKFMAIANDLNTGS</sequence>
<evidence type="ECO:0000256" key="1">
    <source>
        <dbReference type="SAM" id="Coils"/>
    </source>
</evidence>
<comment type="caution">
    <text evidence="2">The sequence shown here is derived from an EMBL/GenBank/DDBJ whole genome shotgun (WGS) entry which is preliminary data.</text>
</comment>
<evidence type="ECO:0000313" key="3">
    <source>
        <dbReference type="Proteomes" id="UP000315816"/>
    </source>
</evidence>
<gene>
    <name evidence="2" type="ORF">FIL88_10645</name>
</gene>
<dbReference type="OrthoDB" id="7831905at2"/>
<keyword evidence="1" id="KW-0175">Coiled coil</keyword>
<accession>A0A545SPY7</accession>
<name>A0A545SPY7_9RHOB</name>
<proteinExistence type="predicted"/>
<keyword evidence="3" id="KW-1185">Reference proteome</keyword>
<dbReference type="Proteomes" id="UP000315816">
    <property type="component" value="Unassembled WGS sequence"/>
</dbReference>
<protein>
    <submittedName>
        <fullName evidence="2">Uncharacterized protein</fullName>
    </submittedName>
</protein>
<reference evidence="2 3" key="1">
    <citation type="submission" date="2019-06" db="EMBL/GenBank/DDBJ databases">
        <title>A novel species of marine bacteria.</title>
        <authorList>
            <person name="Wang Y."/>
        </authorList>
    </citation>
    <scope>NUCLEOTIDE SEQUENCE [LARGE SCALE GENOMIC DNA]</scope>
    <source>
        <strain evidence="2 3">MA1-10</strain>
    </source>
</reference>
<dbReference type="EMBL" id="VICH01000007">
    <property type="protein sequence ID" value="TQV67039.1"/>
    <property type="molecule type" value="Genomic_DNA"/>
</dbReference>
<evidence type="ECO:0000313" key="2">
    <source>
        <dbReference type="EMBL" id="TQV67039.1"/>
    </source>
</evidence>
<feature type="coiled-coil region" evidence="1">
    <location>
        <begin position="20"/>
        <end position="47"/>
    </location>
</feature>
<organism evidence="2 3">
    <name type="scientific">Aliiroseovarius halocynthiae</name>
    <dbReference type="NCBI Taxonomy" id="985055"/>
    <lineage>
        <taxon>Bacteria</taxon>
        <taxon>Pseudomonadati</taxon>
        <taxon>Pseudomonadota</taxon>
        <taxon>Alphaproteobacteria</taxon>
        <taxon>Rhodobacterales</taxon>
        <taxon>Paracoccaceae</taxon>
        <taxon>Aliiroseovarius</taxon>
    </lineage>
</organism>
<dbReference type="AlphaFoldDB" id="A0A545SPY7"/>